<dbReference type="RefSeq" id="WP_202905012.1">
    <property type="nucleotide sequence ID" value="NZ_FTOE01000009.1"/>
</dbReference>
<protein>
    <recommendedName>
        <fullName evidence="3">MepB protein</fullName>
    </recommendedName>
</protein>
<dbReference type="EMBL" id="FTOE01000009">
    <property type="protein sequence ID" value="SIS96339.1"/>
    <property type="molecule type" value="Genomic_DNA"/>
</dbReference>
<name>A0A1N7NDR1_9GAMM</name>
<keyword evidence="2" id="KW-1185">Reference proteome</keyword>
<evidence type="ECO:0000313" key="2">
    <source>
        <dbReference type="Proteomes" id="UP000185999"/>
    </source>
</evidence>
<proteinExistence type="predicted"/>
<dbReference type="InterPro" id="IPR011235">
    <property type="entry name" value="MepB-like"/>
</dbReference>
<gene>
    <name evidence="1" type="ORF">SAMN05421760_10929</name>
</gene>
<dbReference type="AlphaFoldDB" id="A0A1N7NDR1"/>
<evidence type="ECO:0008006" key="3">
    <source>
        <dbReference type="Google" id="ProtNLM"/>
    </source>
</evidence>
<dbReference type="InterPro" id="IPR038231">
    <property type="entry name" value="MepB-like_sf"/>
</dbReference>
<sequence length="210" mass="23261">MTNKHYRDALESLLVKGFVPVGCKMTKEITLDSAPESSKYKALVFALNDQNIVYRKGKVTPHRPGAFLSVWQRPSSTAINSNKPIPLKSNELDYLFVQVHGHSNVTSKDGSITIPKNGIFIFPVSLLVDKGVVSSIKSKGKTGLRVFPPWSQDRGVVGTKVFSESGKKTQRWQLPYFLEIDEDGLIDSCELNKVFGHGRALPCSSQHTKS</sequence>
<dbReference type="Gene3D" id="3.40.1350.140">
    <property type="entry name" value="MepB-like"/>
    <property type="match status" value="1"/>
</dbReference>
<dbReference type="Pfam" id="PF08877">
    <property type="entry name" value="MepB-like"/>
    <property type="match status" value="1"/>
</dbReference>
<organism evidence="1 2">
    <name type="scientific">Neptunomonas antarctica</name>
    <dbReference type="NCBI Taxonomy" id="619304"/>
    <lineage>
        <taxon>Bacteria</taxon>
        <taxon>Pseudomonadati</taxon>
        <taxon>Pseudomonadota</taxon>
        <taxon>Gammaproteobacteria</taxon>
        <taxon>Oceanospirillales</taxon>
        <taxon>Oceanospirillaceae</taxon>
        <taxon>Neptunomonas</taxon>
    </lineage>
</organism>
<accession>A0A1N7NDR1</accession>
<dbReference type="Proteomes" id="UP000185999">
    <property type="component" value="Unassembled WGS sequence"/>
</dbReference>
<reference evidence="2" key="1">
    <citation type="submission" date="2017-01" db="EMBL/GenBank/DDBJ databases">
        <authorList>
            <person name="Varghese N."/>
            <person name="Submissions S."/>
        </authorList>
    </citation>
    <scope>NUCLEOTIDE SEQUENCE [LARGE SCALE GENOMIC DNA]</scope>
    <source>
        <strain evidence="2">DSM 22306</strain>
    </source>
</reference>
<evidence type="ECO:0000313" key="1">
    <source>
        <dbReference type="EMBL" id="SIS96339.1"/>
    </source>
</evidence>